<protein>
    <submittedName>
        <fullName evidence="2">Uncharacterized protein</fullName>
    </submittedName>
</protein>
<evidence type="ECO:0000313" key="2">
    <source>
        <dbReference type="EMBL" id="KAG0256617.1"/>
    </source>
</evidence>
<keyword evidence="3" id="KW-1185">Reference proteome</keyword>
<proteinExistence type="predicted"/>
<dbReference type="AlphaFoldDB" id="A0A9P6Q0Z5"/>
<dbReference type="Proteomes" id="UP000726737">
    <property type="component" value="Unassembled WGS sequence"/>
</dbReference>
<feature type="non-terminal residue" evidence="2">
    <location>
        <position position="66"/>
    </location>
</feature>
<evidence type="ECO:0000256" key="1">
    <source>
        <dbReference type="SAM" id="MobiDB-lite"/>
    </source>
</evidence>
<accession>A0A9P6Q0Z5</accession>
<sequence>MSTYSAPPNSQGTGSRVNPLAPVAYTPQSSYVPSASKKSNTFQRPISTISTTYTHHSNLSSTSTTL</sequence>
<comment type="caution">
    <text evidence="2">The sequence shown here is derived from an EMBL/GenBank/DDBJ whole genome shotgun (WGS) entry which is preliminary data.</text>
</comment>
<reference evidence="2" key="1">
    <citation type="journal article" date="2020" name="Fungal Divers.">
        <title>Resolving the Mortierellaceae phylogeny through synthesis of multi-gene phylogenetics and phylogenomics.</title>
        <authorList>
            <person name="Vandepol N."/>
            <person name="Liber J."/>
            <person name="Desiro A."/>
            <person name="Na H."/>
            <person name="Kennedy M."/>
            <person name="Barry K."/>
            <person name="Grigoriev I.V."/>
            <person name="Miller A.N."/>
            <person name="O'Donnell K."/>
            <person name="Stajich J.E."/>
            <person name="Bonito G."/>
        </authorList>
    </citation>
    <scope>NUCLEOTIDE SEQUENCE</scope>
    <source>
        <strain evidence="2">KOD948</strain>
    </source>
</reference>
<organism evidence="2 3">
    <name type="scientific">Mortierella polycephala</name>
    <dbReference type="NCBI Taxonomy" id="41804"/>
    <lineage>
        <taxon>Eukaryota</taxon>
        <taxon>Fungi</taxon>
        <taxon>Fungi incertae sedis</taxon>
        <taxon>Mucoromycota</taxon>
        <taxon>Mortierellomycotina</taxon>
        <taxon>Mortierellomycetes</taxon>
        <taxon>Mortierellales</taxon>
        <taxon>Mortierellaceae</taxon>
        <taxon>Mortierella</taxon>
    </lineage>
</organism>
<feature type="compositionally biased region" description="Polar residues" evidence="1">
    <location>
        <begin position="26"/>
        <end position="45"/>
    </location>
</feature>
<gene>
    <name evidence="2" type="ORF">BG011_004435</name>
</gene>
<feature type="region of interest" description="Disordered" evidence="1">
    <location>
        <begin position="1"/>
        <end position="66"/>
    </location>
</feature>
<name>A0A9P6Q0Z5_9FUNG</name>
<feature type="compositionally biased region" description="Polar residues" evidence="1">
    <location>
        <begin position="1"/>
        <end position="16"/>
    </location>
</feature>
<dbReference type="EMBL" id="JAAAJA010000291">
    <property type="protein sequence ID" value="KAG0256617.1"/>
    <property type="molecule type" value="Genomic_DNA"/>
</dbReference>
<feature type="compositionally biased region" description="Low complexity" evidence="1">
    <location>
        <begin position="46"/>
        <end position="66"/>
    </location>
</feature>
<evidence type="ECO:0000313" key="3">
    <source>
        <dbReference type="Proteomes" id="UP000726737"/>
    </source>
</evidence>